<dbReference type="STRING" id="554065.E1Z8N3"/>
<feature type="region of interest" description="Disordered" evidence="5">
    <location>
        <begin position="1"/>
        <end position="44"/>
    </location>
</feature>
<dbReference type="InterPro" id="IPR010920">
    <property type="entry name" value="LSM_dom_sf"/>
</dbReference>
<dbReference type="EMBL" id="GL433839">
    <property type="protein sequence ID" value="EFN57637.1"/>
    <property type="molecule type" value="Genomic_DNA"/>
</dbReference>
<keyword evidence="9" id="KW-1185">Reference proteome</keyword>
<feature type="region of interest" description="Disordered" evidence="5">
    <location>
        <begin position="417"/>
        <end position="446"/>
    </location>
</feature>
<dbReference type="PANTHER" id="PTHR31323">
    <property type="entry name" value="MECHANOSENSITIVE ION CHANNEL PROTEIN MSY2"/>
    <property type="match status" value="1"/>
</dbReference>
<dbReference type="InterPro" id="IPR002048">
    <property type="entry name" value="EF_hand_dom"/>
</dbReference>
<keyword evidence="4 6" id="KW-0472">Membrane</keyword>
<comment type="subcellular location">
    <subcellularLocation>
        <location evidence="1">Membrane</location>
    </subcellularLocation>
</comment>
<evidence type="ECO:0000256" key="1">
    <source>
        <dbReference type="ARBA" id="ARBA00004370"/>
    </source>
</evidence>
<dbReference type="GO" id="GO:0016020">
    <property type="term" value="C:membrane"/>
    <property type="evidence" value="ECO:0007669"/>
    <property type="project" value="UniProtKB-SubCell"/>
</dbReference>
<evidence type="ECO:0000256" key="4">
    <source>
        <dbReference type="ARBA" id="ARBA00023136"/>
    </source>
</evidence>
<reference evidence="8 9" key="1">
    <citation type="journal article" date="2010" name="Plant Cell">
        <title>The Chlorella variabilis NC64A genome reveals adaptation to photosymbiosis, coevolution with viruses, and cryptic sex.</title>
        <authorList>
            <person name="Blanc G."/>
            <person name="Duncan G."/>
            <person name="Agarkova I."/>
            <person name="Borodovsky M."/>
            <person name="Gurnon J."/>
            <person name="Kuo A."/>
            <person name="Lindquist E."/>
            <person name="Lucas S."/>
            <person name="Pangilinan J."/>
            <person name="Polle J."/>
            <person name="Salamov A."/>
            <person name="Terry A."/>
            <person name="Yamada T."/>
            <person name="Dunigan D.D."/>
            <person name="Grigoriev I.V."/>
            <person name="Claverie J.M."/>
            <person name="Van Etten J.L."/>
        </authorList>
    </citation>
    <scope>NUCLEOTIDE SEQUENCE [LARGE SCALE GENOMIC DNA]</scope>
    <source>
        <strain evidence="8 9">NC64A</strain>
    </source>
</reference>
<evidence type="ECO:0000259" key="7">
    <source>
        <dbReference type="PROSITE" id="PS50222"/>
    </source>
</evidence>
<feature type="compositionally biased region" description="Basic and acidic residues" evidence="5">
    <location>
        <begin position="456"/>
        <end position="472"/>
    </location>
</feature>
<dbReference type="KEGG" id="cvr:CHLNCDRAFT_57189"/>
<accession>E1Z8N3</accession>
<dbReference type="Pfam" id="PF00924">
    <property type="entry name" value="MS_channel_2nd"/>
    <property type="match status" value="1"/>
</dbReference>
<dbReference type="eggNOG" id="KOG4629">
    <property type="taxonomic scope" value="Eukaryota"/>
</dbReference>
<feature type="region of interest" description="Disordered" evidence="5">
    <location>
        <begin position="453"/>
        <end position="472"/>
    </location>
</feature>
<dbReference type="AlphaFoldDB" id="E1Z8N3"/>
<dbReference type="Proteomes" id="UP000008141">
    <property type="component" value="Unassembled WGS sequence"/>
</dbReference>
<feature type="region of interest" description="Disordered" evidence="5">
    <location>
        <begin position="115"/>
        <end position="142"/>
    </location>
</feature>
<evidence type="ECO:0000256" key="3">
    <source>
        <dbReference type="ARBA" id="ARBA00022989"/>
    </source>
</evidence>
<feature type="transmembrane region" description="Helical" evidence="6">
    <location>
        <begin position="265"/>
        <end position="282"/>
    </location>
</feature>
<evidence type="ECO:0000313" key="8">
    <source>
        <dbReference type="EMBL" id="EFN57637.1"/>
    </source>
</evidence>
<dbReference type="InterPro" id="IPR023408">
    <property type="entry name" value="MscS_beta-dom_sf"/>
</dbReference>
<name>E1Z8N3_CHLVA</name>
<dbReference type="GO" id="GO:0005262">
    <property type="term" value="F:calcium channel activity"/>
    <property type="evidence" value="ECO:0007669"/>
    <property type="project" value="TreeGrafter"/>
</dbReference>
<sequence>MEGHDPSAVAAGGDGSTAAPAVAAPLLPPRAPPRRLSSTPLGSYVSEPPSTLAMMRTYAQDLLSHQGEEVQQQAVPAGEIPAAWRGSGAPASGGAIELPPVSLVGKGPLERPTHFQLGPTISTPRRRTAPAEAGCPGGDASSPAYAKLRSSIGWVTSNSPGSAGNEVVLEHRVAGDLIISSATARAAAGRSPAHDPLRRRPILRASAGSGDDMDSLDFEGRQKPWYKKKKFWLIAGPLLVSFAFILAGVLYLVYNEDQRVGEFQMWRLCFFFAGLPIIWWIGRGSMDLAVWGVERTMFTWQNALYYAYAVRKPMANVIRAGLTTGWWALIMTALSGDMNDTLVTWYNNVLKVLGCLTLFMTANLLKVGFAKMVASKFNQQAHYQKMHDALKREYLLHLMLQPRQRYTEFEELAEAEAAGCEGEDDLGRSESAPANIHHHSPMKQNTLVRLFRRSSKPSERHQHSAEVDRTSSRTLKDRVMFWRASQADLHAIDEGEEEEEQQGGGGSQGSLPPGAVAVDMTNGGRSVGQEEPLLDHPEHPLPHPLPARAASAGGGTPAGSVPPSPVKHGSPAKPPPSPLSKLVRHRSDALEAAGVEAGGLTPRATALPLPDCGGAAGSREPSVAGGRAFVRAPRLSVQRAASITSMRSARSRAAADAVPPPKKALLAHASSMSSSSSAKAMMALRMSKMVTFKDTLSRTERSEQVTTELEAKKLGFYLFHNLKADYDRHGVGDYIVLDDLEQFLSEKDAKAGMDMLDEDDNGQVNVQECCGAITRVFVDRRNLAASLKDARTIVGTLETLIGIFLHILMGFIYLLIWDVDVLKTWAGFASLFLGFSFIFGNSIRTTYENVVFLFMVHPYDVGDSIFIDNDQTKVEEIHLSFTVLTSSNNQRVWYPNEKIRVIPFINISTSGNRGEAFKVLVDLDTAPGVIEELRSAAEACIRANPKDFSGTLSVNLNTATAPLKMTISVYWEYAHSGADGGRLGRNRTKMYTALSEAMTRSGCRYTWPATADMRPVPLAVGAGGDAAGLDPAAKLL</sequence>
<dbReference type="GO" id="GO:0006874">
    <property type="term" value="P:intracellular calcium ion homeostasis"/>
    <property type="evidence" value="ECO:0007669"/>
    <property type="project" value="TreeGrafter"/>
</dbReference>
<keyword evidence="3 6" id="KW-1133">Transmembrane helix</keyword>
<dbReference type="RefSeq" id="XP_005849739.1">
    <property type="nucleotide sequence ID" value="XM_005849677.1"/>
</dbReference>
<dbReference type="GO" id="GO:0005509">
    <property type="term" value="F:calcium ion binding"/>
    <property type="evidence" value="ECO:0007669"/>
    <property type="project" value="InterPro"/>
</dbReference>
<feature type="transmembrane region" description="Helical" evidence="6">
    <location>
        <begin position="822"/>
        <end position="840"/>
    </location>
</feature>
<gene>
    <name evidence="8" type="ORF">CHLNCDRAFT_57189</name>
</gene>
<dbReference type="GeneID" id="17356808"/>
<feature type="region of interest" description="Disordered" evidence="5">
    <location>
        <begin position="494"/>
        <end position="584"/>
    </location>
</feature>
<dbReference type="PROSITE" id="PS50222">
    <property type="entry name" value="EF_HAND_2"/>
    <property type="match status" value="1"/>
</dbReference>
<evidence type="ECO:0000256" key="2">
    <source>
        <dbReference type="ARBA" id="ARBA00022692"/>
    </source>
</evidence>
<dbReference type="PANTHER" id="PTHR31323:SF1">
    <property type="entry name" value="MECHANOSENSITIVE ION CHANNEL PROTEIN"/>
    <property type="match status" value="1"/>
</dbReference>
<evidence type="ECO:0000313" key="9">
    <source>
        <dbReference type="Proteomes" id="UP000008141"/>
    </source>
</evidence>
<feature type="transmembrane region" description="Helical" evidence="6">
    <location>
        <begin position="317"/>
        <end position="336"/>
    </location>
</feature>
<dbReference type="InterPro" id="IPR006685">
    <property type="entry name" value="MscS_channel_2nd"/>
</dbReference>
<evidence type="ECO:0000256" key="5">
    <source>
        <dbReference type="SAM" id="MobiDB-lite"/>
    </source>
</evidence>
<protein>
    <recommendedName>
        <fullName evidence="7">EF-hand domain-containing protein</fullName>
    </recommendedName>
</protein>
<feature type="transmembrane region" description="Helical" evidence="6">
    <location>
        <begin position="231"/>
        <end position="253"/>
    </location>
</feature>
<dbReference type="OrthoDB" id="544685at2759"/>
<evidence type="ECO:0000256" key="6">
    <source>
        <dbReference type="SAM" id="Phobius"/>
    </source>
</evidence>
<keyword evidence="2 6" id="KW-0812">Transmembrane</keyword>
<feature type="transmembrane region" description="Helical" evidence="6">
    <location>
        <begin position="348"/>
        <end position="369"/>
    </location>
</feature>
<dbReference type="InParanoid" id="E1Z8N3"/>
<feature type="domain" description="EF-hand" evidence="7">
    <location>
        <begin position="744"/>
        <end position="779"/>
    </location>
</feature>
<dbReference type="Gene3D" id="2.30.30.60">
    <property type="match status" value="1"/>
</dbReference>
<feature type="transmembrane region" description="Helical" evidence="6">
    <location>
        <begin position="793"/>
        <end position="816"/>
    </location>
</feature>
<proteinExistence type="predicted"/>
<dbReference type="SUPFAM" id="SSF50182">
    <property type="entry name" value="Sm-like ribonucleoproteins"/>
    <property type="match status" value="1"/>
</dbReference>
<organism evidence="9">
    <name type="scientific">Chlorella variabilis</name>
    <name type="common">Green alga</name>
    <dbReference type="NCBI Taxonomy" id="554065"/>
    <lineage>
        <taxon>Eukaryota</taxon>
        <taxon>Viridiplantae</taxon>
        <taxon>Chlorophyta</taxon>
        <taxon>core chlorophytes</taxon>
        <taxon>Trebouxiophyceae</taxon>
        <taxon>Chlorellales</taxon>
        <taxon>Chlorellaceae</taxon>
        <taxon>Chlorella clade</taxon>
        <taxon>Chlorella</taxon>
    </lineage>
</organism>